<comment type="similarity">
    <text evidence="2">Belongs to the hyi family.</text>
</comment>
<dbReference type="InterPro" id="IPR013022">
    <property type="entry name" value="Xyl_isomerase-like_TIM-brl"/>
</dbReference>
<protein>
    <submittedName>
        <fullName evidence="4">Hydroxypyruvate isomerase</fullName>
    </submittedName>
</protein>
<name>A0ABN6HBW1_9BACT</name>
<evidence type="ECO:0000256" key="2">
    <source>
        <dbReference type="PIRNR" id="PIRNR006241"/>
    </source>
</evidence>
<dbReference type="RefSeq" id="WP_338686757.1">
    <property type="nucleotide sequence ID" value="NZ_AP024702.1"/>
</dbReference>
<evidence type="ECO:0000313" key="5">
    <source>
        <dbReference type="Proteomes" id="UP001374893"/>
    </source>
</evidence>
<dbReference type="InterPro" id="IPR036237">
    <property type="entry name" value="Xyl_isomerase-like_sf"/>
</dbReference>
<dbReference type="PIRSF" id="PIRSF006241">
    <property type="entry name" value="HyI"/>
    <property type="match status" value="1"/>
</dbReference>
<dbReference type="Gene3D" id="3.20.20.150">
    <property type="entry name" value="Divalent-metal-dependent TIM barrel enzymes"/>
    <property type="match status" value="1"/>
</dbReference>
<dbReference type="InterPro" id="IPR026040">
    <property type="entry name" value="HyI-like"/>
</dbReference>
<keyword evidence="1 2" id="KW-0413">Isomerase</keyword>
<accession>A0ABN6HBW1</accession>
<dbReference type="InterPro" id="IPR050417">
    <property type="entry name" value="Sugar_Epim/Isomerase"/>
</dbReference>
<dbReference type="Pfam" id="PF01261">
    <property type="entry name" value="AP_endonuc_2"/>
    <property type="match status" value="1"/>
</dbReference>
<evidence type="ECO:0000259" key="3">
    <source>
        <dbReference type="Pfam" id="PF01261"/>
    </source>
</evidence>
<evidence type="ECO:0000256" key="1">
    <source>
        <dbReference type="ARBA" id="ARBA00023235"/>
    </source>
</evidence>
<evidence type="ECO:0000313" key="4">
    <source>
        <dbReference type="EMBL" id="BCX49929.1"/>
    </source>
</evidence>
<gene>
    <name evidence="4" type="primary">hyi</name>
    <name evidence="4" type="ORF">HAHE_38370</name>
</gene>
<keyword evidence="5" id="KW-1185">Reference proteome</keyword>
<reference evidence="4 5" key="1">
    <citation type="submission" date="2021-06" db="EMBL/GenBank/DDBJ databases">
        <title>Complete genome of Haloferula helveola possessing various polysaccharide degrading enzymes.</title>
        <authorList>
            <person name="Takami H."/>
            <person name="Huang C."/>
            <person name="Hamasaki K."/>
        </authorList>
    </citation>
    <scope>NUCLEOTIDE SEQUENCE [LARGE SCALE GENOMIC DNA]</scope>
    <source>
        <strain evidence="4 5">CN-1</strain>
    </source>
</reference>
<dbReference type="SUPFAM" id="SSF51658">
    <property type="entry name" value="Xylose isomerase-like"/>
    <property type="match status" value="1"/>
</dbReference>
<dbReference type="Proteomes" id="UP001374893">
    <property type="component" value="Chromosome"/>
</dbReference>
<dbReference type="PANTHER" id="PTHR43489">
    <property type="entry name" value="ISOMERASE"/>
    <property type="match status" value="1"/>
</dbReference>
<organism evidence="4 5">
    <name type="scientific">Haloferula helveola</name>
    <dbReference type="NCBI Taxonomy" id="490095"/>
    <lineage>
        <taxon>Bacteria</taxon>
        <taxon>Pseudomonadati</taxon>
        <taxon>Verrucomicrobiota</taxon>
        <taxon>Verrucomicrobiia</taxon>
        <taxon>Verrucomicrobiales</taxon>
        <taxon>Verrucomicrobiaceae</taxon>
        <taxon>Haloferula</taxon>
    </lineage>
</organism>
<feature type="domain" description="Xylose isomerase-like TIM barrel" evidence="3">
    <location>
        <begin position="32"/>
        <end position="262"/>
    </location>
</feature>
<sequence length="270" mass="30172">MTDSIELPGRTPNTPIAVNIEMWFEGDFCERIEQAAELGFPAIELWTWRDKDLEAGGKLLREKGMTATQFTAWGFGQEINDPDFPVDKFVEEIEASCEATRLLPGCELFCVVAGDNIKGLSKEQMHAAVIEKLKAAVPVLEKHGCTAIVEPMNPYNHPGHCLYGSDDGIAICEAVGSDRVKLNWDLFHMQRFEGNLIDNLDKGKDWIGYVQFADSPARNEPGTGEVNYSEVFRKVREMGYTLPLGAECMPKEGNARRAAERLWQVDRDSA</sequence>
<proteinExistence type="inferred from homology"/>
<dbReference type="GO" id="GO:0016853">
    <property type="term" value="F:isomerase activity"/>
    <property type="evidence" value="ECO:0007669"/>
    <property type="project" value="UniProtKB-KW"/>
</dbReference>
<dbReference type="EMBL" id="AP024702">
    <property type="protein sequence ID" value="BCX49929.1"/>
    <property type="molecule type" value="Genomic_DNA"/>
</dbReference>